<dbReference type="Pfam" id="PF03478">
    <property type="entry name" value="Beta-prop_KIB1-4"/>
    <property type="match status" value="1"/>
</dbReference>
<evidence type="ECO:0000313" key="4">
    <source>
        <dbReference type="Proteomes" id="UP000813462"/>
    </source>
</evidence>
<dbReference type="EMBL" id="JAEACU010000276">
    <property type="protein sequence ID" value="KAH7510894.1"/>
    <property type="molecule type" value="Genomic_DNA"/>
</dbReference>
<evidence type="ECO:0000256" key="1">
    <source>
        <dbReference type="SAM" id="MobiDB-lite"/>
    </source>
</evidence>
<accession>A0A978U8U2</accession>
<dbReference type="InterPro" id="IPR051304">
    <property type="entry name" value="SCF_F-box_domain"/>
</dbReference>
<dbReference type="PANTHER" id="PTHR47123:SF3">
    <property type="entry name" value="DUF295 DOMAIN-CONTAINING PROTEIN"/>
    <property type="match status" value="1"/>
</dbReference>
<feature type="region of interest" description="Disordered" evidence="1">
    <location>
        <begin position="1"/>
        <end position="25"/>
    </location>
</feature>
<dbReference type="Proteomes" id="UP000813462">
    <property type="component" value="Unassembled WGS sequence"/>
</dbReference>
<sequence length="715" mass="82765">MSRKRALNDPSYRTLPSPSSSASSLSSSWTQLDWQYPGKDVMENITRRLETPMEIRHLRAVCRGWRDLIPLPPKYHLNSDGSPLKLPYPIVSNGKQSSIRGYYLLKDRTIYCFEPLKENSTDNWFVNIEEKDPGKVCLKDPFDRFRNLGQIDSLHEKVIELWDYKVREVGKTYYLEFVEVGDNQCFWIRKVVVGWNNKGEFWVMANIRGRKLGFWKIGFENWAEIDDGRVKSHYVDVAFHNGRIYAVDWTGLTVAIDPSSLRVTQVASDFHPYRPFCRYLVSSLGDLFLVDIPCQTLYLKVHKLNEEIGKWIRVKRLGYRAILVGDDCCYVLSTKDFAGLKRNCVYFCDAIFDHGQYRFPGCCVGFMRLDKKDFGYLKSKIFWPPPTWLGQTPSRKCFIGIKDDFPGWAAALFDLEDDVSQPLESAVGYSEIFWPPPSCWEEIELKRRRKRQREAARLALDQIQRSVAFGDDLEAEKEMGLLSGWSPYYYVGDRNRPLLSGMGLSLKHEFEDGDDEDEEVIFCGDINLNLNLNLNHGSAIQTKAANNIQSLSERQTARVAMLKSRFMDVISKSQHQLGLLDHRTKDLKKQQQPMIKYQNFERPIEESKTKLAATIKDQDLKKKPMFKNPCFRRPSCSSKDFKKQQQPIMKLDPTVKRPIKECKAKSATITKEQDLKKKLIVIKVDGAGIKKPRQCKSKLAAIKASLNRRRCYMLH</sequence>
<dbReference type="AlphaFoldDB" id="A0A978U8U2"/>
<protein>
    <recommendedName>
        <fullName evidence="2">KIB1-4 beta-propeller domain-containing protein</fullName>
    </recommendedName>
</protein>
<dbReference type="InterPro" id="IPR005174">
    <property type="entry name" value="KIB1-4_b-propeller"/>
</dbReference>
<organism evidence="3 4">
    <name type="scientific">Ziziphus jujuba var. spinosa</name>
    <dbReference type="NCBI Taxonomy" id="714518"/>
    <lineage>
        <taxon>Eukaryota</taxon>
        <taxon>Viridiplantae</taxon>
        <taxon>Streptophyta</taxon>
        <taxon>Embryophyta</taxon>
        <taxon>Tracheophyta</taxon>
        <taxon>Spermatophyta</taxon>
        <taxon>Magnoliopsida</taxon>
        <taxon>eudicotyledons</taxon>
        <taxon>Gunneridae</taxon>
        <taxon>Pentapetalae</taxon>
        <taxon>rosids</taxon>
        <taxon>fabids</taxon>
        <taxon>Rosales</taxon>
        <taxon>Rhamnaceae</taxon>
        <taxon>Paliureae</taxon>
        <taxon>Ziziphus</taxon>
    </lineage>
</organism>
<feature type="domain" description="KIB1-4 beta-propeller" evidence="2">
    <location>
        <begin position="119"/>
        <end position="353"/>
    </location>
</feature>
<gene>
    <name evidence="3" type="ORF">FEM48_ZijujUnG0073900</name>
</gene>
<feature type="compositionally biased region" description="Low complexity" evidence="1">
    <location>
        <begin position="15"/>
        <end position="25"/>
    </location>
</feature>
<evidence type="ECO:0000313" key="3">
    <source>
        <dbReference type="EMBL" id="KAH7510894.1"/>
    </source>
</evidence>
<evidence type="ECO:0000259" key="2">
    <source>
        <dbReference type="Pfam" id="PF03478"/>
    </source>
</evidence>
<name>A0A978U8U2_ZIZJJ</name>
<dbReference type="PANTHER" id="PTHR47123">
    <property type="entry name" value="F-BOX PROTEIN SKIP23"/>
    <property type="match status" value="1"/>
</dbReference>
<reference evidence="3" key="1">
    <citation type="journal article" date="2021" name="Front. Plant Sci.">
        <title>Chromosome-Scale Genome Assembly for Chinese Sour Jujube and Insights Into Its Genome Evolution and Domestication Signature.</title>
        <authorList>
            <person name="Shen L.-Y."/>
            <person name="Luo H."/>
            <person name="Wang X.-L."/>
            <person name="Wang X.-M."/>
            <person name="Qiu X.-J."/>
            <person name="Liu H."/>
            <person name="Zhou S.-S."/>
            <person name="Jia K.-H."/>
            <person name="Nie S."/>
            <person name="Bao Y.-T."/>
            <person name="Zhang R.-G."/>
            <person name="Yun Q.-Z."/>
            <person name="Chai Y.-H."/>
            <person name="Lu J.-Y."/>
            <person name="Li Y."/>
            <person name="Zhao S.-W."/>
            <person name="Mao J.-F."/>
            <person name="Jia S.-G."/>
            <person name="Mao Y.-M."/>
        </authorList>
    </citation>
    <scope>NUCLEOTIDE SEQUENCE</scope>
    <source>
        <strain evidence="3">AT0</strain>
        <tissue evidence="3">Leaf</tissue>
    </source>
</reference>
<proteinExistence type="predicted"/>
<comment type="caution">
    <text evidence="3">The sequence shown here is derived from an EMBL/GenBank/DDBJ whole genome shotgun (WGS) entry which is preliminary data.</text>
</comment>